<dbReference type="EMBL" id="CH473994">
    <property type="protein sequence ID" value="EDL93699.1"/>
    <property type="molecule type" value="Genomic_DNA"/>
</dbReference>
<reference evidence="3" key="1">
    <citation type="submission" date="2005-09" db="EMBL/GenBank/DDBJ databases">
        <authorList>
            <person name="Mural R.J."/>
            <person name="Li P.W."/>
            <person name="Adams M.D."/>
            <person name="Amanatides P.G."/>
            <person name="Baden-Tillson H."/>
            <person name="Barnstead M."/>
            <person name="Chin S.H."/>
            <person name="Dew I."/>
            <person name="Evans C.A."/>
            <person name="Ferriera S."/>
            <person name="Flanigan M."/>
            <person name="Fosler C."/>
            <person name="Glodek A."/>
            <person name="Gu Z."/>
            <person name="Holt R.A."/>
            <person name="Jennings D."/>
            <person name="Kraft C.L."/>
            <person name="Lu F."/>
            <person name="Nguyen T."/>
            <person name="Nusskern D.R."/>
            <person name="Pfannkoch C.M."/>
            <person name="Sitter C."/>
            <person name="Sutton G.G."/>
            <person name="Venter J.C."/>
            <person name="Wang Z."/>
            <person name="Woodage T."/>
            <person name="Zheng X.H."/>
            <person name="Zhong F."/>
        </authorList>
    </citation>
    <scope>NUCLEOTIDE SEQUENCE [LARGE SCALE GENOMIC DNA]</scope>
    <source>
        <strain>BN</strain>
        <strain evidence="3">Sprague-Dawley</strain>
    </source>
</reference>
<feature type="compositionally biased region" description="Polar residues" evidence="1">
    <location>
        <begin position="11"/>
        <end position="20"/>
    </location>
</feature>
<dbReference type="AlphaFoldDB" id="A6JP27"/>
<name>A6JP27_RAT</name>
<organism evidence="2 3">
    <name type="scientific">Rattus norvegicus</name>
    <name type="common">Rat</name>
    <dbReference type="NCBI Taxonomy" id="10116"/>
    <lineage>
        <taxon>Eukaryota</taxon>
        <taxon>Metazoa</taxon>
        <taxon>Chordata</taxon>
        <taxon>Craniata</taxon>
        <taxon>Vertebrata</taxon>
        <taxon>Euteleostomi</taxon>
        <taxon>Mammalia</taxon>
        <taxon>Eutheria</taxon>
        <taxon>Euarchontoglires</taxon>
        <taxon>Glires</taxon>
        <taxon>Rodentia</taxon>
        <taxon>Myomorpha</taxon>
        <taxon>Muroidea</taxon>
        <taxon>Muridae</taxon>
        <taxon>Murinae</taxon>
        <taxon>Rattus</taxon>
    </lineage>
</organism>
<feature type="region of interest" description="Disordered" evidence="1">
    <location>
        <begin position="1"/>
        <end position="20"/>
    </location>
</feature>
<proteinExistence type="predicted"/>
<evidence type="ECO:0000256" key="1">
    <source>
        <dbReference type="SAM" id="MobiDB-lite"/>
    </source>
</evidence>
<evidence type="ECO:0000313" key="2">
    <source>
        <dbReference type="EMBL" id="EDL93699.1"/>
    </source>
</evidence>
<accession>A6JP27</accession>
<evidence type="ECO:0000313" key="3">
    <source>
        <dbReference type="Proteomes" id="UP000234681"/>
    </source>
</evidence>
<protein>
    <submittedName>
        <fullName evidence="2">RCG57414</fullName>
    </submittedName>
</protein>
<dbReference type="Proteomes" id="UP000234681">
    <property type="component" value="Chromosome 1"/>
</dbReference>
<sequence>MGIPGKGCASGSPSYSKVNA</sequence>
<gene>
    <name evidence="2" type="ORF">rCG_57414</name>
</gene>